<dbReference type="SUPFAM" id="SSF55326">
    <property type="entry name" value="PurM N-terminal domain-like"/>
    <property type="match status" value="1"/>
</dbReference>
<keyword evidence="1" id="KW-0472">Membrane</keyword>
<organism evidence="3">
    <name type="scientific">marine sediment metagenome</name>
    <dbReference type="NCBI Taxonomy" id="412755"/>
    <lineage>
        <taxon>unclassified sequences</taxon>
        <taxon>metagenomes</taxon>
        <taxon>ecological metagenomes</taxon>
    </lineage>
</organism>
<feature type="transmembrane region" description="Helical" evidence="1">
    <location>
        <begin position="12"/>
        <end position="34"/>
    </location>
</feature>
<dbReference type="EMBL" id="LAZR01061936">
    <property type="protein sequence ID" value="KKK62553.1"/>
    <property type="molecule type" value="Genomic_DNA"/>
</dbReference>
<feature type="non-terminal residue" evidence="3">
    <location>
        <position position="209"/>
    </location>
</feature>
<evidence type="ECO:0000313" key="3">
    <source>
        <dbReference type="EMBL" id="KKK62553.1"/>
    </source>
</evidence>
<dbReference type="PANTHER" id="PTHR43555:SF1">
    <property type="entry name" value="PHOSPHORIBOSYLFORMYLGLYCINAMIDINE SYNTHASE SUBUNIT PURL"/>
    <property type="match status" value="1"/>
</dbReference>
<dbReference type="Pfam" id="PF00586">
    <property type="entry name" value="AIRS"/>
    <property type="match status" value="1"/>
</dbReference>
<protein>
    <recommendedName>
        <fullName evidence="2">PurM-like N-terminal domain-containing protein</fullName>
    </recommendedName>
</protein>
<dbReference type="InterPro" id="IPR010074">
    <property type="entry name" value="PRibForGlyAmidine_synth_PurL"/>
</dbReference>
<dbReference type="AlphaFoldDB" id="A0A0F8X0W1"/>
<evidence type="ECO:0000256" key="1">
    <source>
        <dbReference type="SAM" id="Phobius"/>
    </source>
</evidence>
<dbReference type="GO" id="GO:0004642">
    <property type="term" value="F:phosphoribosylformylglycinamidine synthase activity"/>
    <property type="evidence" value="ECO:0007669"/>
    <property type="project" value="InterPro"/>
</dbReference>
<dbReference type="InterPro" id="IPR016188">
    <property type="entry name" value="PurM-like_N"/>
</dbReference>
<evidence type="ECO:0000259" key="2">
    <source>
        <dbReference type="Pfam" id="PF00586"/>
    </source>
</evidence>
<reference evidence="3" key="1">
    <citation type="journal article" date="2015" name="Nature">
        <title>Complex archaea that bridge the gap between prokaryotes and eukaryotes.</title>
        <authorList>
            <person name="Spang A."/>
            <person name="Saw J.H."/>
            <person name="Jorgensen S.L."/>
            <person name="Zaremba-Niedzwiedzka K."/>
            <person name="Martijn J."/>
            <person name="Lind A.E."/>
            <person name="van Eijk R."/>
            <person name="Schleper C."/>
            <person name="Guy L."/>
            <person name="Ettema T.J."/>
        </authorList>
    </citation>
    <scope>NUCLEOTIDE SEQUENCE</scope>
</reference>
<dbReference type="InterPro" id="IPR036921">
    <property type="entry name" value="PurM-like_N_sf"/>
</dbReference>
<dbReference type="Gene3D" id="3.30.1330.10">
    <property type="entry name" value="PurM-like, N-terminal domain"/>
    <property type="match status" value="1"/>
</dbReference>
<sequence>MLKHLKVKVGRLYINYFFWLALWLSIATLLYGSFIILSVKGESSNILANFGSFSGGMATVVAALVAVREFILFRHNQGVKEFREFFIKQVQPLPNFILEMADEAYLLFAKLDRKAKEDLKRPEVIHEIQELENKLKLFEDAEANYDYVLAGPGQDAGVIDIGGGYALAFRIESHNHPSAIEPYHGAATGISGIIRDILCMGVRPIALLD</sequence>
<gene>
    <name evidence="3" type="ORF">LCGC14_3003170</name>
</gene>
<keyword evidence="1" id="KW-1133">Transmembrane helix</keyword>
<proteinExistence type="predicted"/>
<feature type="domain" description="PurM-like N-terminal" evidence="2">
    <location>
        <begin position="153"/>
        <end position="209"/>
    </location>
</feature>
<comment type="caution">
    <text evidence="3">The sequence shown here is derived from an EMBL/GenBank/DDBJ whole genome shotgun (WGS) entry which is preliminary data.</text>
</comment>
<dbReference type="PANTHER" id="PTHR43555">
    <property type="entry name" value="PHOSPHORIBOSYLFORMYLGLYCINAMIDINE SYNTHASE SUBUNIT PURL"/>
    <property type="match status" value="1"/>
</dbReference>
<accession>A0A0F8X0W1</accession>
<name>A0A0F8X0W1_9ZZZZ</name>
<keyword evidence="1" id="KW-0812">Transmembrane</keyword>
<dbReference type="GO" id="GO:0006189">
    <property type="term" value="P:'de novo' IMP biosynthetic process"/>
    <property type="evidence" value="ECO:0007669"/>
    <property type="project" value="InterPro"/>
</dbReference>
<feature type="transmembrane region" description="Helical" evidence="1">
    <location>
        <begin position="46"/>
        <end position="67"/>
    </location>
</feature>